<name>A0AAN7MPD0_TRANT</name>
<keyword evidence="3" id="KW-1185">Reference proteome</keyword>
<evidence type="ECO:0000313" key="3">
    <source>
        <dbReference type="Proteomes" id="UP001346149"/>
    </source>
</evidence>
<feature type="region of interest" description="Disordered" evidence="1">
    <location>
        <begin position="203"/>
        <end position="254"/>
    </location>
</feature>
<comment type="caution">
    <text evidence="2">The sequence shown here is derived from an EMBL/GenBank/DDBJ whole genome shotgun (WGS) entry which is preliminary data.</text>
</comment>
<evidence type="ECO:0000256" key="1">
    <source>
        <dbReference type="SAM" id="MobiDB-lite"/>
    </source>
</evidence>
<gene>
    <name evidence="2" type="ORF">SAY86_024410</name>
</gene>
<proteinExistence type="predicted"/>
<feature type="region of interest" description="Disordered" evidence="1">
    <location>
        <begin position="102"/>
        <end position="125"/>
    </location>
</feature>
<evidence type="ECO:0000313" key="2">
    <source>
        <dbReference type="EMBL" id="KAK4799045.1"/>
    </source>
</evidence>
<feature type="compositionally biased region" description="Basic residues" evidence="1">
    <location>
        <begin position="203"/>
        <end position="219"/>
    </location>
</feature>
<dbReference type="PANTHER" id="PTHR37258">
    <property type="entry name" value="FANTOM PROTEIN"/>
    <property type="match status" value="1"/>
</dbReference>
<dbReference type="Proteomes" id="UP001346149">
    <property type="component" value="Unassembled WGS sequence"/>
</dbReference>
<sequence length="317" mass="34902">MVPTSNSSPEQEMLFSVQAGKSGSNWLDRLRSTKGFPTAPNLGLDHFLSSPQSPTPSISEPVHPIERRPAGWTPAHAEDSRKEWYGIMTNVLSELFHMGDADPLPPKKSSRKQANPRFFPGTTGGVEDSLQKIDNALSFNLDNNLVHMATDLWCREEGEEDEEDEDLAGYSKSEVTVIDTSCSGWKLEKVLFRRKNVWKVKDRKGKGRSGFGRKKRRASGGRGEEIVLGKKKRKRSSLALESTNEGDEVNRSGLREAHERIADGILQSQRRRLPIFESPTKLKNGSSSVVLVKGIAAGKGKKANISNTTSSNSTASA</sequence>
<reference evidence="2 3" key="1">
    <citation type="journal article" date="2023" name="Hortic Res">
        <title>Pangenome of water caltrop reveals structural variations and asymmetric subgenome divergence after allopolyploidization.</title>
        <authorList>
            <person name="Zhang X."/>
            <person name="Chen Y."/>
            <person name="Wang L."/>
            <person name="Yuan Y."/>
            <person name="Fang M."/>
            <person name="Shi L."/>
            <person name="Lu R."/>
            <person name="Comes H.P."/>
            <person name="Ma Y."/>
            <person name="Chen Y."/>
            <person name="Huang G."/>
            <person name="Zhou Y."/>
            <person name="Zheng Z."/>
            <person name="Qiu Y."/>
        </authorList>
    </citation>
    <scope>NUCLEOTIDE SEQUENCE [LARGE SCALE GENOMIC DNA]</scope>
    <source>
        <strain evidence="2">F231</strain>
    </source>
</reference>
<organism evidence="2 3">
    <name type="scientific">Trapa natans</name>
    <name type="common">Water chestnut</name>
    <dbReference type="NCBI Taxonomy" id="22666"/>
    <lineage>
        <taxon>Eukaryota</taxon>
        <taxon>Viridiplantae</taxon>
        <taxon>Streptophyta</taxon>
        <taxon>Embryophyta</taxon>
        <taxon>Tracheophyta</taxon>
        <taxon>Spermatophyta</taxon>
        <taxon>Magnoliopsida</taxon>
        <taxon>eudicotyledons</taxon>
        <taxon>Gunneridae</taxon>
        <taxon>Pentapetalae</taxon>
        <taxon>rosids</taxon>
        <taxon>malvids</taxon>
        <taxon>Myrtales</taxon>
        <taxon>Lythraceae</taxon>
        <taxon>Trapa</taxon>
    </lineage>
</organism>
<accession>A0AAN7MPD0</accession>
<protein>
    <submittedName>
        <fullName evidence="2">Uncharacterized protein</fullName>
    </submittedName>
</protein>
<dbReference type="EMBL" id="JAXQNO010000004">
    <property type="protein sequence ID" value="KAK4799045.1"/>
    <property type="molecule type" value="Genomic_DNA"/>
</dbReference>
<dbReference type="AlphaFoldDB" id="A0AAN7MPD0"/>
<dbReference type="PANTHER" id="PTHR37258:SF1">
    <property type="entry name" value="FANTOM PROTEIN"/>
    <property type="match status" value="1"/>
</dbReference>